<dbReference type="EMBL" id="EU643483">
    <property type="protein sequence ID" value="ACD54736.1"/>
    <property type="molecule type" value="Genomic_DNA"/>
</dbReference>
<keyword evidence="1" id="KW-0812">Transmembrane</keyword>
<sequence length="387" mass="44663">MSITETVTNTDDENKQSFTWVDFLTQLDRSLSGDLYNVCYNIINIGLLCIGFYYGLTTCRAPGVIAVVSLFIIIFNINGFIYILFFVKRCSCHQVTLSDEEKDTRDNVDVCMWLHFGRLLSICAGTVCIFITPQRSPYNDCEIARFFLGIVCMNTWFLDLIWPRKPSLPSRRSLTLECLILLFWIIITGIYFNFVIFALIETKSYDCIYTHIEDLLFRAPLRSFAGIGLILNGFTLVLRIANAILNQLFYRLPKYRKIFIRLSAIDYALSYLMTMVMTYYYSLGVVLLFQPRSGCSCRTAAPDLYQTLFVWELLRLFAPFTTLLLVRFVSCFGTLCVTCLGHCLPVSIIVPLFEALMVCFIFIKKNFDIQYFRIETIISIFSITSYC</sequence>
<evidence type="ECO:0000313" key="2">
    <source>
        <dbReference type="EMBL" id="ACD54736.1"/>
    </source>
</evidence>
<evidence type="ECO:0000256" key="1">
    <source>
        <dbReference type="SAM" id="Phobius"/>
    </source>
</evidence>
<feature type="transmembrane region" description="Helical" evidence="1">
    <location>
        <begin position="108"/>
        <end position="132"/>
    </location>
</feature>
<proteinExistence type="predicted"/>
<keyword evidence="1" id="KW-1133">Transmembrane helix</keyword>
<name>B3G4J7_ADIVA</name>
<feature type="transmembrane region" description="Helical" evidence="1">
    <location>
        <begin position="220"/>
        <end position="238"/>
    </location>
</feature>
<feature type="transmembrane region" description="Helical" evidence="1">
    <location>
        <begin position="35"/>
        <end position="56"/>
    </location>
</feature>
<reference evidence="2" key="1">
    <citation type="journal article" date="2008" name="Science">
        <title>Massive horizontal gene transfer in bdelloid rotifers.</title>
        <authorList>
            <person name="Gladyshev E.A."/>
            <person name="Meselson M.S."/>
            <person name="Arkhipova I.R."/>
        </authorList>
    </citation>
    <scope>NUCLEOTIDE SEQUENCE</scope>
</reference>
<dbReference type="AlphaFoldDB" id="B3G4J7"/>
<keyword evidence="1" id="KW-0472">Membrane</keyword>
<feature type="transmembrane region" description="Helical" evidence="1">
    <location>
        <begin position="144"/>
        <end position="162"/>
    </location>
</feature>
<feature type="transmembrane region" description="Helical" evidence="1">
    <location>
        <begin position="174"/>
        <end position="200"/>
    </location>
</feature>
<protein>
    <submittedName>
        <fullName evidence="2">Uncharacterized protein</fullName>
    </submittedName>
</protein>
<organism evidence="2">
    <name type="scientific">Adineta vaga</name>
    <name type="common">Rotifer</name>
    <name type="synonym">Callidina vaga</name>
    <dbReference type="NCBI Taxonomy" id="104782"/>
    <lineage>
        <taxon>Eukaryota</taxon>
        <taxon>Metazoa</taxon>
        <taxon>Spiralia</taxon>
        <taxon>Gnathifera</taxon>
        <taxon>Rotifera</taxon>
        <taxon>Eurotatoria</taxon>
        <taxon>Bdelloidea</taxon>
        <taxon>Adinetida</taxon>
        <taxon>Adinetidae</taxon>
        <taxon>Adineta</taxon>
    </lineage>
</organism>
<accession>B3G4J7</accession>
<feature type="transmembrane region" description="Helical" evidence="1">
    <location>
        <begin position="258"/>
        <end position="281"/>
    </location>
</feature>
<feature type="transmembrane region" description="Helical" evidence="1">
    <location>
        <begin position="62"/>
        <end position="87"/>
    </location>
</feature>